<evidence type="ECO:0000313" key="1">
    <source>
        <dbReference type="EMBL" id="BFP46697.1"/>
    </source>
</evidence>
<dbReference type="RefSeq" id="WP_407989093.1">
    <property type="nucleotide sequence ID" value="NZ_AP035881.2"/>
</dbReference>
<dbReference type="EMBL" id="AP035881">
    <property type="protein sequence ID" value="BFP46697.1"/>
    <property type="molecule type" value="Genomic_DNA"/>
</dbReference>
<proteinExistence type="predicted"/>
<dbReference type="PANTHER" id="PTHR34293:SF1">
    <property type="entry name" value="HTH-TYPE TRANSCRIPTIONAL REGULATOR TRMBL2"/>
    <property type="match status" value="1"/>
</dbReference>
<reference evidence="1" key="1">
    <citation type="submission" date="2024-07" db="EMBL/GenBank/DDBJ databases">
        <title>Complete genome sequences of cellulolytic bacteria, Kitasatospora sp. CMC57 and Streptomyces sp. CMC78, isolated from Japanese agricultural soil.</title>
        <authorList>
            <person name="Hashimoto T."/>
            <person name="Ito M."/>
            <person name="Iwamoto M."/>
            <person name="Fukahori D."/>
            <person name="Shoda T."/>
            <person name="Sakoda M."/>
            <person name="Morohoshi T."/>
            <person name="Mitsuboshi M."/>
            <person name="Nishizawa T."/>
        </authorList>
    </citation>
    <scope>NUCLEOTIDE SEQUENCE</scope>
    <source>
        <strain evidence="1">CMC57</strain>
    </source>
</reference>
<dbReference type="AlphaFoldDB" id="A0AB33JVS6"/>
<dbReference type="PANTHER" id="PTHR34293">
    <property type="entry name" value="HTH-TYPE TRANSCRIPTIONAL REGULATOR TRMBL2"/>
    <property type="match status" value="1"/>
</dbReference>
<dbReference type="SUPFAM" id="SSF46689">
    <property type="entry name" value="Homeodomain-like"/>
    <property type="match status" value="1"/>
</dbReference>
<dbReference type="Gene3D" id="1.10.10.10">
    <property type="entry name" value="Winged helix-like DNA-binding domain superfamily/Winged helix DNA-binding domain"/>
    <property type="match status" value="1"/>
</dbReference>
<organism evidence="1">
    <name type="scientific">Kitasatospora sp. CMC57</name>
    <dbReference type="NCBI Taxonomy" id="3231513"/>
    <lineage>
        <taxon>Bacteria</taxon>
        <taxon>Bacillati</taxon>
        <taxon>Actinomycetota</taxon>
        <taxon>Actinomycetes</taxon>
        <taxon>Kitasatosporales</taxon>
        <taxon>Streptomycetaceae</taxon>
        <taxon>Kitasatospora</taxon>
    </lineage>
</organism>
<protein>
    <recommendedName>
        <fullName evidence="2">Homeodomain-like domain-containing protein</fullName>
    </recommendedName>
</protein>
<gene>
    <name evidence="1" type="ORF">KCMC57_30650</name>
</gene>
<dbReference type="InterPro" id="IPR009057">
    <property type="entry name" value="Homeodomain-like_sf"/>
</dbReference>
<sequence length="338" mass="36996">MSETAEPGITSGGPGMLSPEARALYRSVLDADGRLADGDRGPADGAPLDELLRIGLLVPDTDEPGVLVAVDPRQLSEGLTASWQRKALDLLIRAAALPGDLHDLAEAYHTAPEQEGGTIEYIRGKVLINQRVQQLVSAAAEEILAAQPGGPRPSEALAGIIDRDLERLRRGVVLRTIYHPSTRYHAPTRDYVAAITQAGGMVRTLDEPYTRLIIIDRRTAIIPVADDLNLAAFIHDQAVISYVLEEVFERNWSRGLDFDGARAVPPQVVSRMRQTIIDLLLEGVNHRVIARRLGISERTLARHLAEMREDYHVESLFQLGFVLARSTHGAADEPTVID</sequence>
<dbReference type="InterPro" id="IPR036388">
    <property type="entry name" value="WH-like_DNA-bd_sf"/>
</dbReference>
<evidence type="ECO:0008006" key="2">
    <source>
        <dbReference type="Google" id="ProtNLM"/>
    </source>
</evidence>
<name>A0AB33JVS6_9ACTN</name>
<dbReference type="InterPro" id="IPR051797">
    <property type="entry name" value="TrmB-like"/>
</dbReference>
<accession>A0AB33JVS6</accession>
<dbReference type="Pfam" id="PF13384">
    <property type="entry name" value="HTH_23"/>
    <property type="match status" value="1"/>
</dbReference>